<evidence type="ECO:0000256" key="12">
    <source>
        <dbReference type="SAM" id="Coils"/>
    </source>
</evidence>
<keyword evidence="7" id="KW-0969">Cilium</keyword>
<evidence type="ECO:0000256" key="3">
    <source>
        <dbReference type="ARBA" id="ARBA00011248"/>
    </source>
</evidence>
<evidence type="ECO:0000256" key="5">
    <source>
        <dbReference type="ARBA" id="ARBA00022846"/>
    </source>
</evidence>
<evidence type="ECO:0000256" key="2">
    <source>
        <dbReference type="ARBA" id="ARBA00004611"/>
    </source>
</evidence>
<keyword evidence="9" id="KW-0966">Cell projection</keyword>
<dbReference type="InterPro" id="IPR000387">
    <property type="entry name" value="Tyr_Pase_dom"/>
</dbReference>
<proteinExistence type="inferred from homology"/>
<keyword evidence="6 12" id="KW-0175">Coiled coil</keyword>
<gene>
    <name evidence="15" type="ORF">HK100_003764</name>
</gene>
<comment type="subcellular location">
    <subcellularLocation>
        <location evidence="2">Cytoplasm</location>
        <location evidence="2">Cytoskeleton</location>
        <location evidence="2">Flagellum axoneme</location>
    </subcellularLocation>
</comment>
<evidence type="ECO:0000256" key="8">
    <source>
        <dbReference type="ARBA" id="ARBA00023212"/>
    </source>
</evidence>
<evidence type="ECO:0000256" key="10">
    <source>
        <dbReference type="ARBA" id="ARBA00044754"/>
    </source>
</evidence>
<feature type="region of interest" description="Disordered" evidence="13">
    <location>
        <begin position="19"/>
        <end position="61"/>
    </location>
</feature>
<evidence type="ECO:0000256" key="1">
    <source>
        <dbReference type="ARBA" id="ARBA00003029"/>
    </source>
</evidence>
<feature type="compositionally biased region" description="Low complexity" evidence="13">
    <location>
        <begin position="46"/>
        <end position="61"/>
    </location>
</feature>
<keyword evidence="16" id="KW-1185">Reference proteome</keyword>
<feature type="compositionally biased region" description="Low complexity" evidence="13">
    <location>
        <begin position="294"/>
        <end position="310"/>
    </location>
</feature>
<evidence type="ECO:0000256" key="7">
    <source>
        <dbReference type="ARBA" id="ARBA00023069"/>
    </source>
</evidence>
<organism evidence="15 16">
    <name type="scientific">Physocladia obscura</name>
    <dbReference type="NCBI Taxonomy" id="109957"/>
    <lineage>
        <taxon>Eukaryota</taxon>
        <taxon>Fungi</taxon>
        <taxon>Fungi incertae sedis</taxon>
        <taxon>Chytridiomycota</taxon>
        <taxon>Chytridiomycota incertae sedis</taxon>
        <taxon>Chytridiomycetes</taxon>
        <taxon>Chytridiales</taxon>
        <taxon>Chytriomycetaceae</taxon>
        <taxon>Physocladia</taxon>
    </lineage>
</organism>
<feature type="coiled-coil region" evidence="12">
    <location>
        <begin position="631"/>
        <end position="665"/>
    </location>
</feature>
<feature type="non-terminal residue" evidence="15">
    <location>
        <position position="742"/>
    </location>
</feature>
<evidence type="ECO:0000313" key="16">
    <source>
        <dbReference type="Proteomes" id="UP001211907"/>
    </source>
</evidence>
<sequence>LMERQLQQQQLQQLQQQQQQYQHPHLQNQYSHQTNQLPQSQSSAIAAAGPTASSNPTTTTTILASSRNSHSHPINVSWLFPHQVLAPSPNASLVHPDGIVPKDILDLLGVSQKNYPQGRAPSNSGFIGGFPVAKTTKTATVSPDSLSARTLKSSKLSSFSSVHQSAVNNTNTNHKSTLVSPPAKLRSPAATTDVASSSSATLLLTTATLSSTTSTTTTTSTPLFSADEIKTVSDPLPTSAPNISVTTAATTVAIVATNNESMVTLDIPPLLPTVAISSEYACTTGGREEIEAMEASEAMQSTTSQQQQQQRDAEETDAQHDASSSSSLGFLTLPNGVVVKGDPVGTCYGNVGLSSCPGKKVRLDTGPVNGRAAINRDLDADFARLASLGIHCLNDAEMAYLGAPYVKYEISAKKHGMQVLRIPIIEGSCPDKLEDVSEIVDAMDVWLRKGVNVLVHCRGGVGRAGLIACCLLLRKRFVENAARAIQFVRIRRSLKAIETLRQEDFIQAFAARENEAWVKSVGAVGDGNEGYVDLEVVKEMKFAKKSDSTGAGGTDAATATLDVTEKLAKSTLEIDILLKELQHHNAINYRLKSANGAARSTIETLTHELEEKRADRIEITADMARQFKSMQSEMTARINGLEAQVEDLKERLAASQTVNQESTKEYLRIIAIKDEVIEEQNVKMSYMSAEFEAMLNDTLGKMSKKLDAVSQRWKENDNMQISDGNARKLADFNLSRLVAKQD</sequence>
<reference evidence="15" key="1">
    <citation type="submission" date="2020-05" db="EMBL/GenBank/DDBJ databases">
        <title>Phylogenomic resolution of chytrid fungi.</title>
        <authorList>
            <person name="Stajich J.E."/>
            <person name="Amses K."/>
            <person name="Simmons R."/>
            <person name="Seto K."/>
            <person name="Myers J."/>
            <person name="Bonds A."/>
            <person name="Quandt C.A."/>
            <person name="Barry K."/>
            <person name="Liu P."/>
            <person name="Grigoriev I."/>
            <person name="Longcore J.E."/>
            <person name="James T.Y."/>
        </authorList>
    </citation>
    <scope>NUCLEOTIDE SEQUENCE</scope>
    <source>
        <strain evidence="15">JEL0513</strain>
    </source>
</reference>
<dbReference type="Proteomes" id="UP001211907">
    <property type="component" value="Unassembled WGS sequence"/>
</dbReference>
<evidence type="ECO:0000256" key="13">
    <source>
        <dbReference type="SAM" id="MobiDB-lite"/>
    </source>
</evidence>
<dbReference type="AlphaFoldDB" id="A0AAD5SV75"/>
<comment type="similarity">
    <text evidence="10">Belongs to the DRC12 family.</text>
</comment>
<dbReference type="Pfam" id="PF22785">
    <property type="entry name" value="Tc-R-P"/>
    <property type="match status" value="1"/>
</dbReference>
<evidence type="ECO:0000256" key="6">
    <source>
        <dbReference type="ARBA" id="ARBA00023054"/>
    </source>
</evidence>
<keyword evidence="4" id="KW-0963">Cytoplasm</keyword>
<feature type="compositionally biased region" description="Basic and acidic residues" evidence="13">
    <location>
        <begin position="311"/>
        <end position="320"/>
    </location>
</feature>
<evidence type="ECO:0000259" key="14">
    <source>
        <dbReference type="PROSITE" id="PS50056"/>
    </source>
</evidence>
<evidence type="ECO:0000256" key="11">
    <source>
        <dbReference type="ARBA" id="ARBA00044800"/>
    </source>
</evidence>
<feature type="compositionally biased region" description="Polar residues" evidence="13">
    <location>
        <begin position="31"/>
        <end position="44"/>
    </location>
</feature>
<comment type="subunit">
    <text evidence="3">Component of the nexin-dynein regulatory complex (N-DRC).</text>
</comment>
<comment type="caution">
    <text evidence="15">The sequence shown here is derived from an EMBL/GenBank/DDBJ whole genome shotgun (WGS) entry which is preliminary data.</text>
</comment>
<name>A0AAD5SV75_9FUNG</name>
<dbReference type="PROSITE" id="PS50056">
    <property type="entry name" value="TYR_PHOSPHATASE_2"/>
    <property type="match status" value="1"/>
</dbReference>
<accession>A0AAD5SV75</accession>
<dbReference type="PANTHER" id="PTHR28656">
    <property type="entry name" value="COILED-COIL DOMAIN-CONTAINING PROTEIN 153"/>
    <property type="match status" value="1"/>
</dbReference>
<dbReference type="PANTHER" id="PTHR28656:SF1">
    <property type="entry name" value="COILED-COIL DOMAIN-CONTAINING PROTEIN 153"/>
    <property type="match status" value="1"/>
</dbReference>
<dbReference type="EMBL" id="JADGJH010001967">
    <property type="protein sequence ID" value="KAJ3106187.1"/>
    <property type="molecule type" value="Genomic_DNA"/>
</dbReference>
<dbReference type="InterPro" id="IPR033585">
    <property type="entry name" value="DRC12-like"/>
</dbReference>
<evidence type="ECO:0000256" key="9">
    <source>
        <dbReference type="ARBA" id="ARBA00023273"/>
    </source>
</evidence>
<evidence type="ECO:0000313" key="15">
    <source>
        <dbReference type="EMBL" id="KAJ3106187.1"/>
    </source>
</evidence>
<keyword evidence="8" id="KW-0206">Cytoskeleton</keyword>
<feature type="domain" description="Tyrosine specific protein phosphatases" evidence="14">
    <location>
        <begin position="430"/>
        <end position="492"/>
    </location>
</feature>
<dbReference type="SUPFAM" id="SSF52799">
    <property type="entry name" value="(Phosphotyrosine protein) phosphatases II"/>
    <property type="match status" value="1"/>
</dbReference>
<dbReference type="Gene3D" id="3.90.190.10">
    <property type="entry name" value="Protein tyrosine phosphatase superfamily"/>
    <property type="match status" value="1"/>
</dbReference>
<feature type="compositionally biased region" description="Low complexity" evidence="13">
    <location>
        <begin position="19"/>
        <end position="30"/>
    </location>
</feature>
<feature type="region of interest" description="Disordered" evidence="13">
    <location>
        <begin position="294"/>
        <end position="327"/>
    </location>
</feature>
<comment type="function">
    <text evidence="1">Component of the nexin-dynein regulatory complex (N-DRC), a key regulator of ciliary/flagellar motility which maintains the alignment and integrity of the distal axoneme and regulates microtubule sliding in motile axonemes.</text>
</comment>
<protein>
    <recommendedName>
        <fullName evidence="11">Dynein regulatory complex protein 12</fullName>
    </recommendedName>
</protein>
<keyword evidence="5" id="KW-0282">Flagellum</keyword>
<dbReference type="InterPro" id="IPR029021">
    <property type="entry name" value="Prot-tyrosine_phosphatase-like"/>
</dbReference>
<evidence type="ECO:0000256" key="4">
    <source>
        <dbReference type="ARBA" id="ARBA00022490"/>
    </source>
</evidence>